<comment type="catalytic activity">
    <reaction evidence="4">
        <text>Hydrolysis of terminal non-reducing beta-D-galactose residues in beta-D-galactosides.</text>
        <dbReference type="EC" id="3.2.1.23"/>
    </reaction>
</comment>
<keyword evidence="2 4" id="KW-0378">Hydrolase</keyword>
<evidence type="ECO:0000256" key="5">
    <source>
        <dbReference type="RuleBase" id="RU003679"/>
    </source>
</evidence>
<dbReference type="GO" id="GO:0005975">
    <property type="term" value="P:carbohydrate metabolic process"/>
    <property type="evidence" value="ECO:0007669"/>
    <property type="project" value="InterPro"/>
</dbReference>
<evidence type="ECO:0000259" key="7">
    <source>
        <dbReference type="Pfam" id="PF10435"/>
    </source>
</evidence>
<comment type="caution">
    <text evidence="8">The sequence shown here is derived from an EMBL/GenBank/DDBJ whole genome shotgun (WGS) entry which is preliminary data.</text>
</comment>
<dbReference type="PRINTS" id="PR00742">
    <property type="entry name" value="GLHYDRLASE35"/>
</dbReference>
<evidence type="ECO:0000256" key="2">
    <source>
        <dbReference type="ARBA" id="ARBA00022801"/>
    </source>
</evidence>
<organism evidence="8 9">
    <name type="scientific">Paenibacillus illinoisensis</name>
    <dbReference type="NCBI Taxonomy" id="59845"/>
    <lineage>
        <taxon>Bacteria</taxon>
        <taxon>Bacillati</taxon>
        <taxon>Bacillota</taxon>
        <taxon>Bacilli</taxon>
        <taxon>Bacillales</taxon>
        <taxon>Paenibacillaceae</taxon>
        <taxon>Paenibacillus</taxon>
    </lineage>
</organism>
<dbReference type="InterPro" id="IPR031330">
    <property type="entry name" value="Gly_Hdrlase_35_cat"/>
</dbReference>
<dbReference type="EC" id="3.2.1.23" evidence="4"/>
<dbReference type="PROSITE" id="PS01182">
    <property type="entry name" value="GLYCOSYL_HYDROL_F35"/>
    <property type="match status" value="1"/>
</dbReference>
<evidence type="ECO:0000313" key="8">
    <source>
        <dbReference type="EMBL" id="PYY26173.1"/>
    </source>
</evidence>
<dbReference type="GO" id="GO:0004565">
    <property type="term" value="F:beta-galactosidase activity"/>
    <property type="evidence" value="ECO:0007669"/>
    <property type="project" value="UniProtKB-EC"/>
</dbReference>
<dbReference type="EMBL" id="PRLG01000029">
    <property type="protein sequence ID" value="PYY26173.1"/>
    <property type="molecule type" value="Genomic_DNA"/>
</dbReference>
<dbReference type="InterPro" id="IPR019801">
    <property type="entry name" value="Glyco_hydro_35_CS"/>
</dbReference>
<dbReference type="InterPro" id="IPR001944">
    <property type="entry name" value="Glycoside_Hdrlase_35"/>
</dbReference>
<comment type="similarity">
    <text evidence="1 5">Belongs to the glycosyl hydrolase 35 family.</text>
</comment>
<dbReference type="Gene3D" id="3.20.20.80">
    <property type="entry name" value="Glycosidases"/>
    <property type="match status" value="1"/>
</dbReference>
<dbReference type="Pfam" id="PF01301">
    <property type="entry name" value="Glyco_hydro_35"/>
    <property type="match status" value="1"/>
</dbReference>
<dbReference type="SUPFAM" id="SSF51445">
    <property type="entry name" value="(Trans)glycosidases"/>
    <property type="match status" value="1"/>
</dbReference>
<evidence type="ECO:0000256" key="4">
    <source>
        <dbReference type="RuleBase" id="RU000675"/>
    </source>
</evidence>
<name>A0A2W0C1I2_9BACL</name>
<keyword evidence="3 4" id="KW-0326">Glycosidase</keyword>
<dbReference type="Gene3D" id="2.102.20.10">
    <property type="entry name" value="Beta-galactosidase, domain 2"/>
    <property type="match status" value="1"/>
</dbReference>
<gene>
    <name evidence="8" type="ORF">PIL02S_05563</name>
</gene>
<evidence type="ECO:0000256" key="1">
    <source>
        <dbReference type="ARBA" id="ARBA00009809"/>
    </source>
</evidence>
<evidence type="ECO:0000259" key="6">
    <source>
        <dbReference type="Pfam" id="PF01301"/>
    </source>
</evidence>
<evidence type="ECO:0000313" key="9">
    <source>
        <dbReference type="Proteomes" id="UP000247459"/>
    </source>
</evidence>
<evidence type="ECO:0000256" key="3">
    <source>
        <dbReference type="ARBA" id="ARBA00023295"/>
    </source>
</evidence>
<feature type="domain" description="Glycoside hydrolase 35 catalytic" evidence="6">
    <location>
        <begin position="42"/>
        <end position="382"/>
    </location>
</feature>
<proteinExistence type="inferred from homology"/>
<dbReference type="OrthoDB" id="9813184at2"/>
<protein>
    <recommendedName>
        <fullName evidence="4">Beta-galactosidase</fullName>
        <ecNumber evidence="4">3.2.1.23</ecNumber>
    </recommendedName>
</protein>
<dbReference type="Proteomes" id="UP000247459">
    <property type="component" value="Unassembled WGS sequence"/>
</dbReference>
<dbReference type="InterPro" id="IPR018954">
    <property type="entry name" value="Betagal_dom2"/>
</dbReference>
<accession>A0A2W0C1I2</accession>
<dbReference type="RefSeq" id="WP_110822225.1">
    <property type="nucleotide sequence ID" value="NZ_PRLG01000029.1"/>
</dbReference>
<reference evidence="8 9" key="1">
    <citation type="submission" date="2018-01" db="EMBL/GenBank/DDBJ databases">
        <title>Genome sequence of the PGP bacterium Paenibacillus illinoisensis E3.</title>
        <authorList>
            <person name="Rolli E."/>
            <person name="Marasco R."/>
            <person name="Bessem C."/>
            <person name="Michoud G."/>
            <person name="Gaiarsa S."/>
            <person name="Borin S."/>
            <person name="Daffonchio D."/>
        </authorList>
    </citation>
    <scope>NUCLEOTIDE SEQUENCE [LARGE SCALE GENOMIC DNA]</scope>
    <source>
        <strain evidence="8 9">E3</strain>
    </source>
</reference>
<sequence>MSHISKLSLIDADRKKIHPGKLGMLGGANPKGDAFGFTNYYMTRNGEPFIPIVGEFHFSRFSYLYWEEELLKMKAGGIHIVATYVFWNFHEEEEGIFEWGGNRNLRHFIDLCAKLDLPLILRIGPFCHGEVRNGGIPDWVVSKPIEIRSNDPGYLKLTRRLYREIASQMKGSLYQDGGPVIAVQLENEFMHAGAPNDAWGYKAGKFLSSGTGGTAHLAELRRIAEDAGIRPLFFTATAWGGAAVPEEGFLPMLAGYAYTSWLPDQPPSKEFVYRDLHITPAEPVHFDTPEYPVAYCEMAGGMQVSYNVRPFVPANSIEAMTLVKLASGSNLLGYYMYHGGSNPVGKKSYLNEQFLPKITYDYQSPLGEFGRVGASYDRIRAISLFLESFGSILAPMKTILPEGQSTIDPTDTETLRWCVRHQDGSGFVFLNNFQDQVDLPRRKLRIELETSKGSVAFPAEGELELPEGIGLMLPFNLELHGVSLLSATAPMLTMIDTNQDKAVFFYAHEGMTPEYVVSKTNLKDVQCSGSVILDHGSYYVIQPSVDKNNLVNFLTTDGDSVRFVLLSREEAQKAYTFELWGQPTLVISDCPVTVGNHQLICTSTGSSHIAVSLYPKPEQDLQTQSSSTVHCQNGGSTLFTTYTIDLPEYTPEVLLKKPADKSALLQFAGEWPAHVHDVWLEIDYEGDVAEAFLNGRLITDHISYGKTWAIGLKEFYTQLEFSELHLSITPQRRGTVHTFVNQAQIERFEGVEIAEFRRIEAIPQYQVALYPVKTAAAIGQLSVPFSN</sequence>
<feature type="domain" description="Beta-galactosidase" evidence="7">
    <location>
        <begin position="417"/>
        <end position="572"/>
    </location>
</feature>
<dbReference type="InterPro" id="IPR037110">
    <property type="entry name" value="Betagal_dom2_sf"/>
</dbReference>
<dbReference type="PANTHER" id="PTHR23421">
    <property type="entry name" value="BETA-GALACTOSIDASE RELATED"/>
    <property type="match status" value="1"/>
</dbReference>
<dbReference type="AlphaFoldDB" id="A0A2W0C1I2"/>
<dbReference type="Pfam" id="PF10435">
    <property type="entry name" value="BetaGal_dom2"/>
    <property type="match status" value="1"/>
</dbReference>
<dbReference type="InterPro" id="IPR017853">
    <property type="entry name" value="GH"/>
</dbReference>